<evidence type="ECO:0000256" key="2">
    <source>
        <dbReference type="ARBA" id="ARBA00010072"/>
    </source>
</evidence>
<proteinExistence type="inferred from homology"/>
<evidence type="ECO:0000259" key="10">
    <source>
        <dbReference type="PROSITE" id="PS50928"/>
    </source>
</evidence>
<gene>
    <name evidence="11" type="primary">artM_1</name>
    <name evidence="11" type="ORF">NIT7321_01556</name>
</gene>
<keyword evidence="5" id="KW-0997">Cell inner membrane</keyword>
<keyword evidence="6 9" id="KW-0812">Transmembrane</keyword>
<dbReference type="GO" id="GO:0022857">
    <property type="term" value="F:transmembrane transporter activity"/>
    <property type="evidence" value="ECO:0007669"/>
    <property type="project" value="InterPro"/>
</dbReference>
<dbReference type="InterPro" id="IPR010065">
    <property type="entry name" value="AA_ABC_transptr_permease_3TM"/>
</dbReference>
<keyword evidence="12" id="KW-1185">Reference proteome</keyword>
<evidence type="ECO:0000313" key="11">
    <source>
        <dbReference type="EMBL" id="CRL10709.1"/>
    </source>
</evidence>
<keyword evidence="4" id="KW-1003">Cell membrane</keyword>
<keyword evidence="3 9" id="KW-0813">Transport</keyword>
<comment type="subcellular location">
    <subcellularLocation>
        <location evidence="1">Cell inner membrane</location>
        <topology evidence="1">Multi-pass membrane protein</topology>
    </subcellularLocation>
    <subcellularLocation>
        <location evidence="9">Cell membrane</location>
        <topology evidence="9">Multi-pass membrane protein</topology>
    </subcellularLocation>
</comment>
<evidence type="ECO:0000313" key="12">
    <source>
        <dbReference type="Proteomes" id="UP000043764"/>
    </source>
</evidence>
<dbReference type="InterPro" id="IPR000515">
    <property type="entry name" value="MetI-like"/>
</dbReference>
<dbReference type="GO" id="GO:0043190">
    <property type="term" value="C:ATP-binding cassette (ABC) transporter complex"/>
    <property type="evidence" value="ECO:0007669"/>
    <property type="project" value="InterPro"/>
</dbReference>
<dbReference type="PROSITE" id="PS50928">
    <property type="entry name" value="ABC_TM1"/>
    <property type="match status" value="1"/>
</dbReference>
<dbReference type="GO" id="GO:0006865">
    <property type="term" value="P:amino acid transport"/>
    <property type="evidence" value="ECO:0007669"/>
    <property type="project" value="TreeGrafter"/>
</dbReference>
<keyword evidence="8 9" id="KW-0472">Membrane</keyword>
<dbReference type="PANTHER" id="PTHR30614">
    <property type="entry name" value="MEMBRANE COMPONENT OF AMINO ACID ABC TRANSPORTER"/>
    <property type="match status" value="1"/>
</dbReference>
<protein>
    <submittedName>
        <fullName evidence="11">Arginine ABC transporter permease protein ArtM</fullName>
    </submittedName>
</protein>
<feature type="transmembrane region" description="Helical" evidence="9">
    <location>
        <begin position="194"/>
        <end position="215"/>
    </location>
</feature>
<dbReference type="PANTHER" id="PTHR30614:SF10">
    <property type="entry name" value="ARGININE ABC TRANSPORTER PERMEASE PROTEIN ARTM"/>
    <property type="match status" value="1"/>
</dbReference>
<organism evidence="11 12">
    <name type="scientific">Phaeobacter italicus</name>
    <dbReference type="NCBI Taxonomy" id="481446"/>
    <lineage>
        <taxon>Bacteria</taxon>
        <taxon>Pseudomonadati</taxon>
        <taxon>Pseudomonadota</taxon>
        <taxon>Alphaproteobacteria</taxon>
        <taxon>Rhodobacterales</taxon>
        <taxon>Roseobacteraceae</taxon>
        <taxon>Phaeobacter</taxon>
    </lineage>
</organism>
<keyword evidence="7 9" id="KW-1133">Transmembrane helix</keyword>
<dbReference type="Proteomes" id="UP000043764">
    <property type="component" value="Unassembled WGS sequence"/>
</dbReference>
<feature type="transmembrane region" description="Helical" evidence="9">
    <location>
        <begin position="20"/>
        <end position="42"/>
    </location>
</feature>
<dbReference type="InterPro" id="IPR043429">
    <property type="entry name" value="ArtM/GltK/GlnP/TcyL/YhdX-like"/>
</dbReference>
<evidence type="ECO:0000256" key="3">
    <source>
        <dbReference type="ARBA" id="ARBA00022448"/>
    </source>
</evidence>
<evidence type="ECO:0000256" key="8">
    <source>
        <dbReference type="ARBA" id="ARBA00023136"/>
    </source>
</evidence>
<feature type="domain" description="ABC transmembrane type-1" evidence="10">
    <location>
        <begin position="18"/>
        <end position="215"/>
    </location>
</feature>
<evidence type="ECO:0000256" key="4">
    <source>
        <dbReference type="ARBA" id="ARBA00022475"/>
    </source>
</evidence>
<dbReference type="Pfam" id="PF00528">
    <property type="entry name" value="BPD_transp_1"/>
    <property type="match status" value="1"/>
</dbReference>
<feature type="transmembrane region" description="Helical" evidence="9">
    <location>
        <begin position="54"/>
        <end position="75"/>
    </location>
</feature>
<dbReference type="RefSeq" id="WP_050673128.1">
    <property type="nucleotide sequence ID" value="NZ_CVRL01000014.1"/>
</dbReference>
<accession>A0A0H5D111</accession>
<dbReference type="InterPro" id="IPR035906">
    <property type="entry name" value="MetI-like_sf"/>
</dbReference>
<comment type="similarity">
    <text evidence="2">Belongs to the binding-protein-dependent transport system permease family. HisMQ subfamily.</text>
</comment>
<dbReference type="NCBIfam" id="TIGR01726">
    <property type="entry name" value="HEQRo_perm_3TM"/>
    <property type="match status" value="1"/>
</dbReference>
<evidence type="ECO:0000256" key="7">
    <source>
        <dbReference type="ARBA" id="ARBA00022989"/>
    </source>
</evidence>
<dbReference type="AlphaFoldDB" id="A0A0H5D111"/>
<reference evidence="12" key="1">
    <citation type="submission" date="2015-05" db="EMBL/GenBank/DDBJ databases">
        <authorList>
            <person name="Rodrigo-Torres Lidia"/>
            <person name="Arahal R.David."/>
        </authorList>
    </citation>
    <scope>NUCLEOTIDE SEQUENCE [LARGE SCALE GENOMIC DNA]</scope>
    <source>
        <strain evidence="12">CECT 7321</strain>
    </source>
</reference>
<evidence type="ECO:0000256" key="1">
    <source>
        <dbReference type="ARBA" id="ARBA00004429"/>
    </source>
</evidence>
<dbReference type="SUPFAM" id="SSF161098">
    <property type="entry name" value="MetI-like"/>
    <property type="match status" value="1"/>
</dbReference>
<sequence length="244" mass="27451">MNSLEILVQYWPRLLDGTLMTIKLTLLGALIAAAVSPVFALVRVHAAPMAQAPLRIYVSFMRGTPILAQLFLIFYGSGQFRPFLQEWGLWNFFRDPFNCALLAFALNSTAYQTEILRGGILGVPRGEIEAAKAIGLNRLQTLRRVVFPHAYRIAWPALGNEVILLMKASALASVVTVFDLMGRTRQVFSKTFDFSVYLWAALIYLCITAIFVLLWRQAERRLSRHTGARHNPQATAQPLKETRA</sequence>
<dbReference type="CDD" id="cd06261">
    <property type="entry name" value="TM_PBP2"/>
    <property type="match status" value="1"/>
</dbReference>
<name>A0A0H5D111_9RHOB</name>
<dbReference type="Gene3D" id="1.10.3720.10">
    <property type="entry name" value="MetI-like"/>
    <property type="match status" value="1"/>
</dbReference>
<evidence type="ECO:0000256" key="5">
    <source>
        <dbReference type="ARBA" id="ARBA00022519"/>
    </source>
</evidence>
<evidence type="ECO:0000256" key="9">
    <source>
        <dbReference type="RuleBase" id="RU363032"/>
    </source>
</evidence>
<evidence type="ECO:0000256" key="6">
    <source>
        <dbReference type="ARBA" id="ARBA00022692"/>
    </source>
</evidence>
<dbReference type="EMBL" id="CVRL01000014">
    <property type="protein sequence ID" value="CRL10709.1"/>
    <property type="molecule type" value="Genomic_DNA"/>
</dbReference>